<evidence type="ECO:0000313" key="5">
    <source>
        <dbReference type="EMBL" id="MFD2034772.1"/>
    </source>
</evidence>
<dbReference type="SUPFAM" id="SSF51126">
    <property type="entry name" value="Pectin lyase-like"/>
    <property type="match status" value="1"/>
</dbReference>
<keyword evidence="1" id="KW-0479">Metal-binding</keyword>
<feature type="signal peptide" evidence="4">
    <location>
        <begin position="1"/>
        <end position="26"/>
    </location>
</feature>
<name>A0ABW4VJ88_9BACT</name>
<keyword evidence="2" id="KW-0325">Glycoprotein</keyword>
<feature type="region of interest" description="Disordered" evidence="3">
    <location>
        <begin position="412"/>
        <end position="456"/>
    </location>
</feature>
<protein>
    <submittedName>
        <fullName evidence="5">Pectate lyase</fullName>
    </submittedName>
</protein>
<proteinExistence type="predicted"/>
<evidence type="ECO:0000256" key="2">
    <source>
        <dbReference type="ARBA" id="ARBA00023180"/>
    </source>
</evidence>
<keyword evidence="6" id="KW-1185">Reference proteome</keyword>
<dbReference type="PROSITE" id="PS51257">
    <property type="entry name" value="PROKAR_LIPOPROTEIN"/>
    <property type="match status" value="1"/>
</dbReference>
<evidence type="ECO:0000256" key="4">
    <source>
        <dbReference type="SAM" id="SignalP"/>
    </source>
</evidence>
<dbReference type="EMBL" id="JBHUHR010000022">
    <property type="protein sequence ID" value="MFD2034772.1"/>
    <property type="molecule type" value="Genomic_DNA"/>
</dbReference>
<dbReference type="PANTHER" id="PTHR42970:SF1">
    <property type="entry name" value="PECTATE LYASE C-RELATED"/>
    <property type="match status" value="1"/>
</dbReference>
<dbReference type="InterPro" id="IPR011050">
    <property type="entry name" value="Pectin_lyase_fold/virulence"/>
</dbReference>
<evidence type="ECO:0000313" key="6">
    <source>
        <dbReference type="Proteomes" id="UP001597361"/>
    </source>
</evidence>
<keyword evidence="4" id="KW-0732">Signal</keyword>
<keyword evidence="5" id="KW-0456">Lyase</keyword>
<organism evidence="5 6">
    <name type="scientific">Belliella marina</name>
    <dbReference type="NCBI Taxonomy" id="1644146"/>
    <lineage>
        <taxon>Bacteria</taxon>
        <taxon>Pseudomonadati</taxon>
        <taxon>Bacteroidota</taxon>
        <taxon>Cytophagia</taxon>
        <taxon>Cytophagales</taxon>
        <taxon>Cyclobacteriaceae</taxon>
        <taxon>Belliella</taxon>
    </lineage>
</organism>
<dbReference type="PANTHER" id="PTHR42970">
    <property type="entry name" value="PECTATE LYASE C-RELATED"/>
    <property type="match status" value="1"/>
</dbReference>
<evidence type="ECO:0000256" key="1">
    <source>
        <dbReference type="ARBA" id="ARBA00022723"/>
    </source>
</evidence>
<dbReference type="Proteomes" id="UP001597361">
    <property type="component" value="Unassembled WGS sequence"/>
</dbReference>
<reference evidence="6" key="1">
    <citation type="journal article" date="2019" name="Int. J. Syst. Evol. Microbiol.">
        <title>The Global Catalogue of Microorganisms (GCM) 10K type strain sequencing project: providing services to taxonomists for standard genome sequencing and annotation.</title>
        <authorList>
            <consortium name="The Broad Institute Genomics Platform"/>
            <consortium name="The Broad Institute Genome Sequencing Center for Infectious Disease"/>
            <person name="Wu L."/>
            <person name="Ma J."/>
        </authorList>
    </citation>
    <scope>NUCLEOTIDE SEQUENCE [LARGE SCALE GENOMIC DNA]</scope>
    <source>
        <strain evidence="6">CGMCC 1.15180</strain>
    </source>
</reference>
<feature type="chain" id="PRO_5045497824" evidence="4">
    <location>
        <begin position="27"/>
        <end position="497"/>
    </location>
</feature>
<dbReference type="InterPro" id="IPR012334">
    <property type="entry name" value="Pectin_lyas_fold"/>
</dbReference>
<feature type="compositionally biased region" description="Acidic residues" evidence="3">
    <location>
        <begin position="447"/>
        <end position="456"/>
    </location>
</feature>
<dbReference type="RefSeq" id="WP_376885224.1">
    <property type="nucleotide sequence ID" value="NZ_JBHUHR010000022.1"/>
</dbReference>
<dbReference type="InterPro" id="IPR052063">
    <property type="entry name" value="Polysaccharide_Lyase_1"/>
</dbReference>
<feature type="compositionally biased region" description="Polar residues" evidence="3">
    <location>
        <begin position="412"/>
        <end position="426"/>
    </location>
</feature>
<accession>A0ABW4VJ88</accession>
<gene>
    <name evidence="5" type="ORF">ACFSKL_08230</name>
</gene>
<comment type="caution">
    <text evidence="5">The sequence shown here is derived from an EMBL/GenBank/DDBJ whole genome shotgun (WGS) entry which is preliminary data.</text>
</comment>
<dbReference type="Gene3D" id="2.160.20.10">
    <property type="entry name" value="Single-stranded right-handed beta-helix, Pectin lyase-like"/>
    <property type="match status" value="1"/>
</dbReference>
<sequence length="497" mass="55000">MKTYNRSKWQLIMFSLVCSFAFTIYGCDQSVADPDIKDEEEEPYDGPFDAFPGAEGFAREITGGRGGKVYKVTKLSDDGTEGTLRHAVESSGKRYVVFAVSGNIELTKNLHIRNGDITIAGQTAPGGGITLKNYSMLLSSDNIIIRFLRFRMGDTGAQEADAIEGRYVKNIMIDHCSMSWSTDETATFYANETFTMQWCIISESLRNSVHEKGAHGYAGNWGGKFATFHHNLIAHHDSRNPRLGEGSGSAFALESLTDLRNNVIYNWGNNSAYGGEAMNVNIVNCYYKPGPASPSGSKRNRIMSIDKNRNEGTDIYDIWGKFYINGNVVEGSSQTSQDNWTYGVYNQFHGSYGVVSEEDKLAMRVNEAHDIEDNTTTHSAQEAYEKVLEYAGASLSRDAVDERVVNEAKNGTFSAHGSRGSTNGIIDSQEDVGGWPELEYSPTLLDSDGDGMPDDWELANGLDPHKYDPNGKDLNRFYDNIEVYINSLVQGIVDNQN</sequence>
<dbReference type="GO" id="GO:0016829">
    <property type="term" value="F:lyase activity"/>
    <property type="evidence" value="ECO:0007669"/>
    <property type="project" value="UniProtKB-KW"/>
</dbReference>
<evidence type="ECO:0000256" key="3">
    <source>
        <dbReference type="SAM" id="MobiDB-lite"/>
    </source>
</evidence>